<protein>
    <recommendedName>
        <fullName evidence="9">Sister chromatid cohesion protein PDS5-like protein B</fullName>
    </recommendedName>
</protein>
<dbReference type="Proteomes" id="UP000005408">
    <property type="component" value="Unassembled WGS sequence"/>
</dbReference>
<comment type="subcellular location">
    <subcellularLocation>
        <location evidence="1">Nucleus</location>
    </subcellularLocation>
</comment>
<keyword evidence="8" id="KW-1185">Reference proteome</keyword>
<dbReference type="GO" id="GO:0006281">
    <property type="term" value="P:DNA repair"/>
    <property type="evidence" value="ECO:0007669"/>
    <property type="project" value="TreeGrafter"/>
</dbReference>
<dbReference type="InterPro" id="IPR039776">
    <property type="entry name" value="Pds5"/>
</dbReference>
<feature type="compositionally biased region" description="Polar residues" evidence="6">
    <location>
        <begin position="1355"/>
        <end position="1373"/>
    </location>
</feature>
<keyword evidence="5" id="KW-0131">Cell cycle</keyword>
<feature type="compositionally biased region" description="Low complexity" evidence="6">
    <location>
        <begin position="1327"/>
        <end position="1337"/>
    </location>
</feature>
<feature type="region of interest" description="Disordered" evidence="6">
    <location>
        <begin position="1415"/>
        <end position="1532"/>
    </location>
</feature>
<dbReference type="PANTHER" id="PTHR12663">
    <property type="entry name" value="ANDROGEN INDUCED INHIBITOR OF PROLIFERATION AS3 / PDS5-RELATED"/>
    <property type="match status" value="1"/>
</dbReference>
<dbReference type="GO" id="GO:0000785">
    <property type="term" value="C:chromatin"/>
    <property type="evidence" value="ECO:0007669"/>
    <property type="project" value="TreeGrafter"/>
</dbReference>
<sequence length="1532" mass="172933">MAGVCVLTTLASLTWPCFLISTTTTKLRLNSNTSSSLTTVTWRRLDLVFVDINILYCFGTLKQNATMTSVAGKKVVYPSGCKEVNEEIGKDELVRRLKLLARAFQDMGQDDNEQYSGLALYLATDYFMDHQSKDVRLLVACCIADVFRIFAPDAPYTEAAQLKEIFMFLIKQLRGLEEPDAPSFKRYFYLLENLAWVKSFNICIELEDSQEIFCSLFQLMFSIISEKHSNKVRNFILDMMAPLITEADAVSQELLDIILINIIEPYKTQKRVAYQLAKDLLIRTSNAIEPFIQTFFNNALMLGKSSESEVSDRLYDLIYELNQISPNVLLSVLPQLEFKLKSNVESERKKVTKLLAKMFSDPGSALADQNRALWNCFLGRFNDISILVRQCCVSHSQFLLQHHPELFKDIVEQLKVRQHDPEETVRMEVVNVILTLAKNDFSVCTEELLSFIKERTLDKKFQIRQAALLGLGQLYKRFALIEEYNKANVDKIAWVKDKVFHAYYQSNNEDRLLVERVFNTCLVQYNAEVSERMKRLYLLYATIDDHAVRAFHEMLKNKNLVKIMMSQLVEAVEVNLEGEKTIPLNRRLAGIAKTLPETNKANDHMKKFAMLLKDDKRMRQFVKTLVGPDCNSQKAQELVKEILKKLGGPGPGQHNLFYNSIKSLMERIAPVMFDAAAIEMLVKHVDETVRGLGIITDGIDSAAEKGVRLLVALSSVYPHYFKTEETFELLLSFLKHDDEAVADLTIQIFINVGRSLQSEHPNIYTVLLPILQRSAKLGNPKQSKHAIKCISIVCQKKETILNQVFEYVKKSLTPESANFITSIVALGHIAKMCPTEFAVDVKAIVSKTIVKDLLMMDRTTGPDTTESWYSEHHVTEETMAKLQAMKMLVRWLEGLQSNANNSGTSTLRLLYTVIIHEGDLMEKGMINKPELARLRLQAGCCMLKLAEYKCYGDLITREQFQALALLMNDSCYHVRLNFALKLNKGLMTLRLPLEYMSIFSLAANDPLKERRAQIKNFLHANISKRRDYIKQNPSIGARLFHFMPEYSIPYAIHLLAHDPDLQSHEHLEILKNIKECLWFIIEPLISKSEDCNYSFFRKMLENIKQCKDAQDPDDEASNKKLYAVCDIALGLLVSKATNITLKDSNVEPVLPSKCFVKQAKGYMNTKIYVPKELVEGHKRKGVHDSILAPSEPEIVACPGPVVNPLPYTPREKSSKPARPKKVKKEQSESDDMESPVKSPKEKAKRPRSKKENIDSQEENQSSGGPKKRGRKSAKKENVAENKKTDSDLDSSKESQELSTQCSSSDEQSEQEQTENLPRRPGRPPKQANSNSSSANSSPKRGRNSDNKVTKVKQINGASQKTSNIKSPAKNSPKNAVGKSRKRSAPTSSEESSPVKKTRGASCPVFSMLADIEAAVVKQDSSESEPSSPISLESESSSVKSSPRKKATSSTAASRKTLTRSKIQSESESEGNKTPVKGRKATKQLKVDQFSTKVSTRNVRRARSLANGTDEDSMEIESPQPASASKRGRGRRK</sequence>
<dbReference type="InterPro" id="IPR011989">
    <property type="entry name" value="ARM-like"/>
</dbReference>
<feature type="compositionally biased region" description="Low complexity" evidence="6">
    <location>
        <begin position="1423"/>
        <end position="1440"/>
    </location>
</feature>
<organism evidence="7 8">
    <name type="scientific">Magallana gigas</name>
    <name type="common">Pacific oyster</name>
    <name type="synonym">Crassostrea gigas</name>
    <dbReference type="NCBI Taxonomy" id="29159"/>
    <lineage>
        <taxon>Eukaryota</taxon>
        <taxon>Metazoa</taxon>
        <taxon>Spiralia</taxon>
        <taxon>Lophotrochozoa</taxon>
        <taxon>Mollusca</taxon>
        <taxon>Bivalvia</taxon>
        <taxon>Autobranchia</taxon>
        <taxon>Pteriomorphia</taxon>
        <taxon>Ostreida</taxon>
        <taxon>Ostreoidea</taxon>
        <taxon>Ostreidae</taxon>
        <taxon>Magallana</taxon>
    </lineage>
</organism>
<evidence type="ECO:0000256" key="4">
    <source>
        <dbReference type="ARBA" id="ARBA00023242"/>
    </source>
</evidence>
<feature type="compositionally biased region" description="Basic and acidic residues" evidence="6">
    <location>
        <begin position="1274"/>
        <end position="1295"/>
    </location>
</feature>
<name>A0A8W8L3H1_MAGGI</name>
<evidence type="ECO:0000256" key="5">
    <source>
        <dbReference type="ARBA" id="ARBA00023306"/>
    </source>
</evidence>
<evidence type="ECO:0000313" key="8">
    <source>
        <dbReference type="Proteomes" id="UP000005408"/>
    </source>
</evidence>
<dbReference type="Pfam" id="PF20168">
    <property type="entry name" value="PDS5"/>
    <property type="match status" value="1"/>
</dbReference>
<dbReference type="SUPFAM" id="SSF48371">
    <property type="entry name" value="ARM repeat"/>
    <property type="match status" value="1"/>
</dbReference>
<dbReference type="GO" id="GO:0051301">
    <property type="term" value="P:cell division"/>
    <property type="evidence" value="ECO:0007669"/>
    <property type="project" value="UniProtKB-KW"/>
</dbReference>
<evidence type="ECO:0000256" key="2">
    <source>
        <dbReference type="ARBA" id="ARBA00022618"/>
    </source>
</evidence>
<evidence type="ECO:0000256" key="3">
    <source>
        <dbReference type="ARBA" id="ARBA00022776"/>
    </source>
</evidence>
<dbReference type="GO" id="GO:0005634">
    <property type="term" value="C:nucleus"/>
    <property type="evidence" value="ECO:0007669"/>
    <property type="project" value="UniProtKB-SubCell"/>
</dbReference>
<dbReference type="PANTHER" id="PTHR12663:SF0">
    <property type="entry name" value="PRECOCIOUS DISSOCIATION OF SISTERS 5, ISOFORM A"/>
    <property type="match status" value="1"/>
</dbReference>
<reference evidence="7" key="1">
    <citation type="submission" date="2022-08" db="UniProtKB">
        <authorList>
            <consortium name="EnsemblMetazoa"/>
        </authorList>
    </citation>
    <scope>IDENTIFICATION</scope>
    <source>
        <strain evidence="7">05x7-T-G4-1.051#20</strain>
    </source>
</reference>
<keyword evidence="3" id="KW-0498">Mitosis</keyword>
<dbReference type="CDD" id="cd19953">
    <property type="entry name" value="PDS5"/>
    <property type="match status" value="1"/>
</dbReference>
<evidence type="ECO:0000256" key="6">
    <source>
        <dbReference type="SAM" id="MobiDB-lite"/>
    </source>
</evidence>
<feature type="region of interest" description="Disordered" evidence="6">
    <location>
        <begin position="1194"/>
        <end position="1400"/>
    </location>
</feature>
<evidence type="ECO:0000256" key="1">
    <source>
        <dbReference type="ARBA" id="ARBA00004123"/>
    </source>
</evidence>
<dbReference type="EnsemblMetazoa" id="G25728.2">
    <property type="protein sequence ID" value="G25728.2:cds"/>
    <property type="gene ID" value="G25728"/>
</dbReference>
<dbReference type="Gene3D" id="1.25.10.10">
    <property type="entry name" value="Leucine-rich Repeat Variant"/>
    <property type="match status" value="2"/>
</dbReference>
<accession>A0A8W8L3H1</accession>
<dbReference type="InterPro" id="IPR016024">
    <property type="entry name" value="ARM-type_fold"/>
</dbReference>
<keyword evidence="2" id="KW-0132">Cell division</keyword>
<evidence type="ECO:0008006" key="9">
    <source>
        <dbReference type="Google" id="ProtNLM"/>
    </source>
</evidence>
<proteinExistence type="predicted"/>
<evidence type="ECO:0000313" key="7">
    <source>
        <dbReference type="EnsemblMetazoa" id="G25728.2:cds"/>
    </source>
</evidence>
<dbReference type="GO" id="GO:0007064">
    <property type="term" value="P:mitotic sister chromatid cohesion"/>
    <property type="evidence" value="ECO:0007669"/>
    <property type="project" value="InterPro"/>
</dbReference>
<keyword evidence="4" id="KW-0539">Nucleus</keyword>
<feature type="compositionally biased region" description="Polar residues" evidence="6">
    <location>
        <begin position="1447"/>
        <end position="1465"/>
    </location>
</feature>